<dbReference type="EMBL" id="JAADYS010001540">
    <property type="protein sequence ID" value="KAF4462419.1"/>
    <property type="molecule type" value="Genomic_DNA"/>
</dbReference>
<dbReference type="InterPro" id="IPR037431">
    <property type="entry name" value="REX4_DEDDh_dom"/>
</dbReference>
<dbReference type="CDD" id="cd06144">
    <property type="entry name" value="REX4_like"/>
    <property type="match status" value="1"/>
</dbReference>
<dbReference type="PANTHER" id="PTHR12801">
    <property type="entry name" value="RNA EXONUCLEASE REXO1 / RECO3 FAMILY MEMBER-RELATED"/>
    <property type="match status" value="1"/>
</dbReference>
<dbReference type="InterPro" id="IPR013520">
    <property type="entry name" value="Ribonucl_H"/>
</dbReference>
<evidence type="ECO:0000256" key="1">
    <source>
        <dbReference type="ARBA" id="ARBA00004123"/>
    </source>
</evidence>
<dbReference type="Pfam" id="PF00929">
    <property type="entry name" value="RNase_T"/>
    <property type="match status" value="1"/>
</dbReference>
<reference evidence="12 13" key="1">
    <citation type="submission" date="2020-01" db="EMBL/GenBank/DDBJ databases">
        <title>Identification and distribution of gene clusters putatively required for synthesis of sphingolipid metabolism inhibitors in phylogenetically diverse species of the filamentous fungus Fusarium.</title>
        <authorList>
            <person name="Kim H.-S."/>
            <person name="Busman M."/>
            <person name="Brown D.W."/>
            <person name="Divon H."/>
            <person name="Uhlig S."/>
            <person name="Proctor R.H."/>
        </authorList>
    </citation>
    <scope>NUCLEOTIDE SEQUENCE [LARGE SCALE GENOMIC DNA]</scope>
    <source>
        <strain evidence="12 13">NRRL 20459</strain>
    </source>
</reference>
<dbReference type="GO" id="GO:0005634">
    <property type="term" value="C:nucleus"/>
    <property type="evidence" value="ECO:0007669"/>
    <property type="project" value="UniProtKB-SubCell"/>
</dbReference>
<evidence type="ECO:0000313" key="13">
    <source>
        <dbReference type="Proteomes" id="UP000554235"/>
    </source>
</evidence>
<keyword evidence="5" id="KW-0540">Nuclease</keyword>
<evidence type="ECO:0000256" key="8">
    <source>
        <dbReference type="ARBA" id="ARBA00023242"/>
    </source>
</evidence>
<dbReference type="InterPro" id="IPR047021">
    <property type="entry name" value="REXO1/3/4-like"/>
</dbReference>
<sequence>MDQNAYRKSGSSLVMGFFKLPLIKYLRQRYQFIRHSLASNPSFSERMAELSSNWKKLQAKLKAESASKPSLKRKPSAPATNTPPKKIKVNKVPAKRAKSIKGERTTVEKQMGGVHSTKIEDDSKPGTSTSLALWAEDNDVSAEALAEAYNLGAKDNSMMLASATDKVNHGLTEGIEIGKYLAIDCEMVGVGPGGYESALARVSIVDFHGRQVYDSYVKPKEKVTNWRTAVSGISQKNMRFARDFEEVQTDIDKLLQGRILIGHDLKHDLDALILSHPARDIRDTAKFPGFKKYGNGRKPALRYLVQHLLGVEIQEGAHSSVEDARATMLLFRKHKSAFDMDHSNRYAPKPTPGGAQKGNKSKKKRRG</sequence>
<comment type="caution">
    <text evidence="12">The sequence shown here is derived from an EMBL/GenBank/DDBJ whole genome shotgun (WGS) entry which is preliminary data.</text>
</comment>
<dbReference type="GO" id="GO:0003676">
    <property type="term" value="F:nucleic acid binding"/>
    <property type="evidence" value="ECO:0007669"/>
    <property type="project" value="InterPro"/>
</dbReference>
<dbReference type="Gene3D" id="3.30.420.10">
    <property type="entry name" value="Ribonuclease H-like superfamily/Ribonuclease H"/>
    <property type="match status" value="1"/>
</dbReference>
<evidence type="ECO:0000256" key="6">
    <source>
        <dbReference type="ARBA" id="ARBA00022801"/>
    </source>
</evidence>
<comment type="function">
    <text evidence="9">Exoribonuclease involved in ribosome biosynthesis. Involved in the processing of ITS1, the internal transcribed spacer localized between the 18S and 5.8S rRNAs.</text>
</comment>
<dbReference type="AlphaFoldDB" id="A0A8H4P4R2"/>
<organism evidence="12 13">
    <name type="scientific">Fusarium albosuccineum</name>
    <dbReference type="NCBI Taxonomy" id="1237068"/>
    <lineage>
        <taxon>Eukaryota</taxon>
        <taxon>Fungi</taxon>
        <taxon>Dikarya</taxon>
        <taxon>Ascomycota</taxon>
        <taxon>Pezizomycotina</taxon>
        <taxon>Sordariomycetes</taxon>
        <taxon>Hypocreomycetidae</taxon>
        <taxon>Hypocreales</taxon>
        <taxon>Nectriaceae</taxon>
        <taxon>Fusarium</taxon>
        <taxon>Fusarium decemcellulare species complex</taxon>
    </lineage>
</organism>
<dbReference type="OrthoDB" id="8191639at2759"/>
<evidence type="ECO:0000313" key="12">
    <source>
        <dbReference type="EMBL" id="KAF4462419.1"/>
    </source>
</evidence>
<feature type="compositionally biased region" description="Basic residues" evidence="10">
    <location>
        <begin position="85"/>
        <end position="99"/>
    </location>
</feature>
<keyword evidence="13" id="KW-1185">Reference proteome</keyword>
<dbReference type="GO" id="GO:0008408">
    <property type="term" value="F:3'-5' exonuclease activity"/>
    <property type="evidence" value="ECO:0007669"/>
    <property type="project" value="InterPro"/>
</dbReference>
<comment type="subcellular location">
    <subcellularLocation>
        <location evidence="1">Nucleus</location>
    </subcellularLocation>
</comment>
<evidence type="ECO:0000256" key="9">
    <source>
        <dbReference type="ARBA" id="ARBA00025599"/>
    </source>
</evidence>
<dbReference type="FunFam" id="3.30.420.10:FF:000007">
    <property type="entry name" value="Interferon-stimulated exonuclease gene 20"/>
    <property type="match status" value="1"/>
</dbReference>
<keyword evidence="7 12" id="KW-0269">Exonuclease</keyword>
<keyword evidence="8" id="KW-0539">Nucleus</keyword>
<dbReference type="PANTHER" id="PTHR12801:SF45">
    <property type="entry name" value="RNA EXONUCLEASE 4"/>
    <property type="match status" value="1"/>
</dbReference>
<proteinExistence type="inferred from homology"/>
<evidence type="ECO:0000256" key="3">
    <source>
        <dbReference type="ARBA" id="ARBA00016937"/>
    </source>
</evidence>
<accession>A0A8H4P4R2</accession>
<dbReference type="Proteomes" id="UP000554235">
    <property type="component" value="Unassembled WGS sequence"/>
</dbReference>
<dbReference type="GO" id="GO:0006364">
    <property type="term" value="P:rRNA processing"/>
    <property type="evidence" value="ECO:0007669"/>
    <property type="project" value="UniProtKB-KW"/>
</dbReference>
<evidence type="ECO:0000256" key="7">
    <source>
        <dbReference type="ARBA" id="ARBA00022839"/>
    </source>
</evidence>
<keyword evidence="6" id="KW-0378">Hydrolase</keyword>
<dbReference type="GO" id="GO:0000027">
    <property type="term" value="P:ribosomal large subunit assembly"/>
    <property type="evidence" value="ECO:0007669"/>
    <property type="project" value="TreeGrafter"/>
</dbReference>
<feature type="domain" description="Exonuclease" evidence="11">
    <location>
        <begin position="179"/>
        <end position="340"/>
    </location>
</feature>
<dbReference type="SMART" id="SM00479">
    <property type="entry name" value="EXOIII"/>
    <property type="match status" value="1"/>
</dbReference>
<feature type="region of interest" description="Disordered" evidence="10">
    <location>
        <begin position="340"/>
        <end position="367"/>
    </location>
</feature>
<dbReference type="SUPFAM" id="SSF53098">
    <property type="entry name" value="Ribonuclease H-like"/>
    <property type="match status" value="1"/>
</dbReference>
<gene>
    <name evidence="12" type="ORF">FALBO_10750</name>
</gene>
<name>A0A8H4P4R2_9HYPO</name>
<evidence type="ECO:0000256" key="4">
    <source>
        <dbReference type="ARBA" id="ARBA00022552"/>
    </source>
</evidence>
<evidence type="ECO:0000259" key="11">
    <source>
        <dbReference type="SMART" id="SM00479"/>
    </source>
</evidence>
<evidence type="ECO:0000256" key="10">
    <source>
        <dbReference type="SAM" id="MobiDB-lite"/>
    </source>
</evidence>
<keyword evidence="4" id="KW-0698">rRNA processing</keyword>
<dbReference type="InterPro" id="IPR012337">
    <property type="entry name" value="RNaseH-like_sf"/>
</dbReference>
<evidence type="ECO:0000256" key="5">
    <source>
        <dbReference type="ARBA" id="ARBA00022722"/>
    </source>
</evidence>
<evidence type="ECO:0000256" key="2">
    <source>
        <dbReference type="ARBA" id="ARBA00010489"/>
    </source>
</evidence>
<protein>
    <recommendedName>
        <fullName evidence="3">RNA exonuclease 4</fullName>
    </recommendedName>
</protein>
<comment type="similarity">
    <text evidence="2">Belongs to the REXO4 family.</text>
</comment>
<dbReference type="InterPro" id="IPR036397">
    <property type="entry name" value="RNaseH_sf"/>
</dbReference>
<feature type="region of interest" description="Disordered" evidence="10">
    <location>
        <begin position="61"/>
        <end position="127"/>
    </location>
</feature>